<evidence type="ECO:0000256" key="5">
    <source>
        <dbReference type="ARBA" id="ARBA00022741"/>
    </source>
</evidence>
<dbReference type="SUPFAM" id="SSF82829">
    <property type="entry name" value="MesJ substrate recognition domain-like"/>
    <property type="match status" value="1"/>
</dbReference>
<sequence>MLQELLEKIEQARREFSLFERGDRILLAVSGGPDSVFLLHALLELRGKYGLELAVAHFNHMLRGEESDADERFVAELAKGKGLPFFSERKDVLEFSRREKLNLEDAARKLRYDFLERALEGWRGDLIATGHTLSDNAETVFLNLLRGSDLKGISGIRPKRGKIIRPLITLSREEILEYLDTARIPYRVDRTNLDITCNRNFLRNRVFPILKERFGDFESRVTYASFLFQEEADFLASLARELIAKARKASFPDEILLDREALRKAEQVLVRWALHELTGSGHRPIKDLIGLLDKEGRISFAEGLKAEISMGEVRLYRKEKALQKTCRLETGTCEFPEINALFTVEKTEKRGKNTLFTVYFGSNQVEPPFLVRRRKRGDRIRTKAGTRKLKDLFIDRKIPRWRRDLIPVVEDKRGIIWVAGVQRAWMPDEGKEPYFKMEVRKNDPRAFWIYDI</sequence>
<dbReference type="InterPro" id="IPR012795">
    <property type="entry name" value="tRNA_Ile_lys_synt_N"/>
</dbReference>
<keyword evidence="4 8" id="KW-0819">tRNA processing</keyword>
<evidence type="ECO:0000256" key="3">
    <source>
        <dbReference type="ARBA" id="ARBA00022598"/>
    </source>
</evidence>
<comment type="similarity">
    <text evidence="8">Belongs to the tRNA(Ile)-lysidine synthase family.</text>
</comment>
<dbReference type="SMART" id="SM00977">
    <property type="entry name" value="TilS_C"/>
    <property type="match status" value="1"/>
</dbReference>
<dbReference type="InterPro" id="IPR014729">
    <property type="entry name" value="Rossmann-like_a/b/a_fold"/>
</dbReference>
<feature type="domain" description="Lysidine-tRNA(Ile) synthetase C-terminal" evidence="9">
    <location>
        <begin position="369"/>
        <end position="435"/>
    </location>
</feature>
<reference evidence="10" key="1">
    <citation type="journal article" date="2020" name="mSystems">
        <title>Genome- and Community-Level Interaction Insights into Carbon Utilization and Element Cycling Functions of Hydrothermarchaeota in Hydrothermal Sediment.</title>
        <authorList>
            <person name="Zhou Z."/>
            <person name="Liu Y."/>
            <person name="Xu W."/>
            <person name="Pan J."/>
            <person name="Luo Z.H."/>
            <person name="Li M."/>
        </authorList>
    </citation>
    <scope>NUCLEOTIDE SEQUENCE [LARGE SCALE GENOMIC DNA]</scope>
    <source>
        <strain evidence="10">HyVt-237</strain>
    </source>
</reference>
<comment type="subcellular location">
    <subcellularLocation>
        <location evidence="1 8">Cytoplasm</location>
    </subcellularLocation>
</comment>
<dbReference type="NCBIfam" id="TIGR02433">
    <property type="entry name" value="lysidine_TilS_C"/>
    <property type="match status" value="1"/>
</dbReference>
<keyword evidence="2 8" id="KW-0963">Cytoplasm</keyword>
<keyword evidence="5 8" id="KW-0547">Nucleotide-binding</keyword>
<comment type="catalytic activity">
    <reaction evidence="7 8">
        <text>cytidine(34) in tRNA(Ile2) + L-lysine + ATP = lysidine(34) in tRNA(Ile2) + AMP + diphosphate + H(+)</text>
        <dbReference type="Rhea" id="RHEA:43744"/>
        <dbReference type="Rhea" id="RHEA-COMP:10625"/>
        <dbReference type="Rhea" id="RHEA-COMP:10670"/>
        <dbReference type="ChEBI" id="CHEBI:15378"/>
        <dbReference type="ChEBI" id="CHEBI:30616"/>
        <dbReference type="ChEBI" id="CHEBI:32551"/>
        <dbReference type="ChEBI" id="CHEBI:33019"/>
        <dbReference type="ChEBI" id="CHEBI:82748"/>
        <dbReference type="ChEBI" id="CHEBI:83665"/>
        <dbReference type="ChEBI" id="CHEBI:456215"/>
        <dbReference type="EC" id="6.3.4.19"/>
    </reaction>
</comment>
<evidence type="ECO:0000313" key="10">
    <source>
        <dbReference type="EMBL" id="HDM90341.1"/>
    </source>
</evidence>
<dbReference type="EC" id="6.3.4.19" evidence="8"/>
<proteinExistence type="inferred from homology"/>
<dbReference type="HAMAP" id="MF_01161">
    <property type="entry name" value="tRNA_Ile_lys_synt"/>
    <property type="match status" value="1"/>
</dbReference>
<gene>
    <name evidence="8 10" type="primary">tilS</name>
    <name evidence="10" type="ORF">ENG67_03920</name>
</gene>
<dbReference type="GO" id="GO:0032267">
    <property type="term" value="F:tRNA(Ile)-lysidine synthase activity"/>
    <property type="evidence" value="ECO:0007669"/>
    <property type="project" value="UniProtKB-EC"/>
</dbReference>
<evidence type="ECO:0000256" key="4">
    <source>
        <dbReference type="ARBA" id="ARBA00022694"/>
    </source>
</evidence>
<dbReference type="InterPro" id="IPR011063">
    <property type="entry name" value="TilS/TtcA_N"/>
</dbReference>
<dbReference type="InterPro" id="IPR012796">
    <property type="entry name" value="Lysidine-tRNA-synth_C"/>
</dbReference>
<keyword evidence="6 8" id="KW-0067">ATP-binding</keyword>
<protein>
    <recommendedName>
        <fullName evidence="8">tRNA(Ile)-lysidine synthase</fullName>
        <ecNumber evidence="8">6.3.4.19</ecNumber>
    </recommendedName>
    <alternativeName>
        <fullName evidence="8">tRNA(Ile)-2-lysyl-cytidine synthase</fullName>
    </alternativeName>
    <alternativeName>
        <fullName evidence="8">tRNA(Ile)-lysidine synthetase</fullName>
    </alternativeName>
</protein>
<dbReference type="InterPro" id="IPR012094">
    <property type="entry name" value="tRNA_Ile_lys_synt"/>
</dbReference>
<comment type="domain">
    <text evidence="8">The N-terminal region contains the highly conserved SGGXDS motif, predicted to be a P-loop motif involved in ATP binding.</text>
</comment>
<evidence type="ECO:0000259" key="9">
    <source>
        <dbReference type="SMART" id="SM00977"/>
    </source>
</evidence>
<evidence type="ECO:0000256" key="6">
    <source>
        <dbReference type="ARBA" id="ARBA00022840"/>
    </source>
</evidence>
<feature type="binding site" evidence="8">
    <location>
        <begin position="30"/>
        <end position="35"/>
    </location>
    <ligand>
        <name>ATP</name>
        <dbReference type="ChEBI" id="CHEBI:30616"/>
    </ligand>
</feature>
<dbReference type="SUPFAM" id="SSF52402">
    <property type="entry name" value="Adenine nucleotide alpha hydrolases-like"/>
    <property type="match status" value="1"/>
</dbReference>
<comment type="function">
    <text evidence="8">Ligates lysine onto the cytidine present at position 34 of the AUA codon-specific tRNA(Ile) that contains the anticodon CAU, in an ATP-dependent manner. Cytidine is converted to lysidine, thus changing the amino acid specificity of the tRNA from methionine to isoleucine.</text>
</comment>
<dbReference type="NCBIfam" id="TIGR02432">
    <property type="entry name" value="lysidine_TilS_N"/>
    <property type="match status" value="1"/>
</dbReference>
<dbReference type="GO" id="GO:0005737">
    <property type="term" value="C:cytoplasm"/>
    <property type="evidence" value="ECO:0007669"/>
    <property type="project" value="UniProtKB-SubCell"/>
</dbReference>
<dbReference type="Gene3D" id="3.40.50.620">
    <property type="entry name" value="HUPs"/>
    <property type="match status" value="1"/>
</dbReference>
<evidence type="ECO:0000256" key="7">
    <source>
        <dbReference type="ARBA" id="ARBA00048539"/>
    </source>
</evidence>
<dbReference type="GO" id="GO:0006400">
    <property type="term" value="P:tRNA modification"/>
    <property type="evidence" value="ECO:0007669"/>
    <property type="project" value="UniProtKB-UniRule"/>
</dbReference>
<dbReference type="EMBL" id="DRBW01000157">
    <property type="protein sequence ID" value="HDM90341.1"/>
    <property type="molecule type" value="Genomic_DNA"/>
</dbReference>
<organism evidence="10">
    <name type="scientific">candidate division WOR-3 bacterium</name>
    <dbReference type="NCBI Taxonomy" id="2052148"/>
    <lineage>
        <taxon>Bacteria</taxon>
        <taxon>Bacteria division WOR-3</taxon>
    </lineage>
</organism>
<name>A0A7C0X9E8_UNCW3</name>
<evidence type="ECO:0000256" key="1">
    <source>
        <dbReference type="ARBA" id="ARBA00004496"/>
    </source>
</evidence>
<dbReference type="GO" id="GO:0005524">
    <property type="term" value="F:ATP binding"/>
    <property type="evidence" value="ECO:0007669"/>
    <property type="project" value="UniProtKB-UniRule"/>
</dbReference>
<keyword evidence="3 8" id="KW-0436">Ligase</keyword>
<evidence type="ECO:0000256" key="2">
    <source>
        <dbReference type="ARBA" id="ARBA00022490"/>
    </source>
</evidence>
<dbReference type="AlphaFoldDB" id="A0A7C0X9E8"/>
<dbReference type="PANTHER" id="PTHR43033:SF1">
    <property type="entry name" value="TRNA(ILE)-LYSIDINE SYNTHASE-RELATED"/>
    <property type="match status" value="1"/>
</dbReference>
<dbReference type="Pfam" id="PF11734">
    <property type="entry name" value="TilS_C"/>
    <property type="match status" value="1"/>
</dbReference>
<dbReference type="Proteomes" id="UP000885931">
    <property type="component" value="Unassembled WGS sequence"/>
</dbReference>
<comment type="caution">
    <text evidence="10">The sequence shown here is derived from an EMBL/GenBank/DDBJ whole genome shotgun (WGS) entry which is preliminary data.</text>
</comment>
<dbReference type="CDD" id="cd01992">
    <property type="entry name" value="TilS_N"/>
    <property type="match status" value="1"/>
</dbReference>
<evidence type="ECO:0000256" key="8">
    <source>
        <dbReference type="HAMAP-Rule" id="MF_01161"/>
    </source>
</evidence>
<dbReference type="SUPFAM" id="SSF56037">
    <property type="entry name" value="PheT/TilS domain"/>
    <property type="match status" value="1"/>
</dbReference>
<dbReference type="Pfam" id="PF01171">
    <property type="entry name" value="ATP_bind_3"/>
    <property type="match status" value="1"/>
</dbReference>
<accession>A0A7C0X9E8</accession>
<dbReference type="PANTHER" id="PTHR43033">
    <property type="entry name" value="TRNA(ILE)-LYSIDINE SYNTHASE-RELATED"/>
    <property type="match status" value="1"/>
</dbReference>